<dbReference type="PANTHER" id="PTHR12993:SF11">
    <property type="entry name" value="N-ACETYLGLUCOSAMINYL-PHOSPHATIDYLINOSITOL DE-N-ACETYLASE"/>
    <property type="match status" value="1"/>
</dbReference>
<organism evidence="3 4">
    <name type="scientific">Legionella lytica</name>
    <dbReference type="NCBI Taxonomy" id="96232"/>
    <lineage>
        <taxon>Bacteria</taxon>
        <taxon>Pseudomonadati</taxon>
        <taxon>Pseudomonadota</taxon>
        <taxon>Gammaproteobacteria</taxon>
        <taxon>Legionellales</taxon>
        <taxon>Legionellaceae</taxon>
        <taxon>Legionella</taxon>
    </lineage>
</organism>
<proteinExistence type="predicted"/>
<reference evidence="3 4" key="1">
    <citation type="submission" date="2024-08" db="EMBL/GenBank/DDBJ databases">
        <title>Draft Genome Sequence of Legionella lytica strain DSB2004, Isolated From a Fire Sprinkler System.</title>
        <authorList>
            <person name="Everhart A.D."/>
            <person name="Kidane D.T."/>
            <person name="Farone A.L."/>
            <person name="Farone M.B."/>
        </authorList>
    </citation>
    <scope>NUCLEOTIDE SEQUENCE [LARGE SCALE GENOMIC DNA]</scope>
    <source>
        <strain evidence="3 4">DSB2004</strain>
    </source>
</reference>
<dbReference type="Gene3D" id="3.40.50.10320">
    <property type="entry name" value="LmbE-like"/>
    <property type="match status" value="1"/>
</dbReference>
<comment type="caution">
    <text evidence="3">The sequence shown here is derived from an EMBL/GenBank/DDBJ whole genome shotgun (WGS) entry which is preliminary data.</text>
</comment>
<dbReference type="InterPro" id="IPR024078">
    <property type="entry name" value="LmbE-like_dom_sf"/>
</dbReference>
<dbReference type="InterPro" id="IPR001789">
    <property type="entry name" value="Sig_transdc_resp-reg_receiver"/>
</dbReference>
<sequence length="330" mass="37456">MEKPLYKILLIEPNIKVARSILYWLQDKADVTHVADLDECKRQVALADWDLVITDMNLPEMDDLDITIMVKNANPETSLLIVTEDKKVDFIISAMQNHADGLFFKPLQEKEFVAKTLTLAEESRGRRFKDKKIVLAIGAHPDDVEFGCAGTLAKHRADGDSLNILTLSMGEVGGDSSIRTLESQKAAEIQNAQLFMGSFTDTDINHSATTIQFIEKIVQEVQPTHIYTHSFHDSHQDHRSTYQSTITACRKIPNLYCYLSPSCTVDFKPNVFINIDKFIEVKLLVLGLFSSQYSIRPYLDPDMVRATARYWGRFSNYHLVEPMEVIKGHS</sequence>
<name>A0ABW8D3U4_9GAMM</name>
<dbReference type="EMBL" id="JBGORX010000001">
    <property type="protein sequence ID" value="MFJ1267357.1"/>
    <property type="molecule type" value="Genomic_DNA"/>
</dbReference>
<evidence type="ECO:0000313" key="3">
    <source>
        <dbReference type="EMBL" id="MFJ1267357.1"/>
    </source>
</evidence>
<keyword evidence="4" id="KW-1185">Reference proteome</keyword>
<feature type="domain" description="Response regulatory" evidence="2">
    <location>
        <begin position="7"/>
        <end position="120"/>
    </location>
</feature>
<evidence type="ECO:0000256" key="1">
    <source>
        <dbReference type="PROSITE-ProRule" id="PRU00169"/>
    </source>
</evidence>
<dbReference type="InterPro" id="IPR003737">
    <property type="entry name" value="GlcNAc_PI_deacetylase-related"/>
</dbReference>
<dbReference type="Proteomes" id="UP001615550">
    <property type="component" value="Unassembled WGS sequence"/>
</dbReference>
<feature type="modified residue" description="4-aspartylphosphate" evidence="1">
    <location>
        <position position="55"/>
    </location>
</feature>
<keyword evidence="1" id="KW-0597">Phosphoprotein</keyword>
<dbReference type="Gene3D" id="3.40.50.2300">
    <property type="match status" value="1"/>
</dbReference>
<accession>A0ABW8D3U4</accession>
<dbReference type="SUPFAM" id="SSF52172">
    <property type="entry name" value="CheY-like"/>
    <property type="match status" value="1"/>
</dbReference>
<dbReference type="PROSITE" id="PS50110">
    <property type="entry name" value="RESPONSE_REGULATORY"/>
    <property type="match status" value="1"/>
</dbReference>
<dbReference type="SUPFAM" id="SSF102588">
    <property type="entry name" value="LmbE-like"/>
    <property type="match status" value="1"/>
</dbReference>
<evidence type="ECO:0000259" key="2">
    <source>
        <dbReference type="PROSITE" id="PS50110"/>
    </source>
</evidence>
<dbReference type="Pfam" id="PF00072">
    <property type="entry name" value="Response_reg"/>
    <property type="match status" value="1"/>
</dbReference>
<dbReference type="Pfam" id="PF02585">
    <property type="entry name" value="PIG-L"/>
    <property type="match status" value="1"/>
</dbReference>
<dbReference type="PANTHER" id="PTHR12993">
    <property type="entry name" value="N-ACETYLGLUCOSAMINYL-PHOSPHATIDYLINOSITOL DE-N-ACETYLASE-RELATED"/>
    <property type="match status" value="1"/>
</dbReference>
<evidence type="ECO:0000313" key="4">
    <source>
        <dbReference type="Proteomes" id="UP001615550"/>
    </source>
</evidence>
<dbReference type="InterPro" id="IPR011006">
    <property type="entry name" value="CheY-like_superfamily"/>
</dbReference>
<protein>
    <submittedName>
        <fullName evidence="3">PIG-L family deacetylase</fullName>
    </submittedName>
</protein>
<dbReference type="SMART" id="SM00448">
    <property type="entry name" value="REC"/>
    <property type="match status" value="1"/>
</dbReference>
<dbReference type="RefSeq" id="WP_400185977.1">
    <property type="nucleotide sequence ID" value="NZ_JBGORX010000001.1"/>
</dbReference>
<dbReference type="CDD" id="cd00156">
    <property type="entry name" value="REC"/>
    <property type="match status" value="1"/>
</dbReference>
<gene>
    <name evidence="3" type="ORF">ACD661_02165</name>
</gene>